<keyword evidence="2" id="KW-0808">Transferase</keyword>
<accession>V6TAL7</accession>
<dbReference type="Proteomes" id="UP000018320">
    <property type="component" value="Unassembled WGS sequence"/>
</dbReference>
<reference evidence="3" key="1">
    <citation type="submission" date="2012-02" db="EMBL/GenBank/DDBJ databases">
        <title>Genome sequencing of Giardia lamblia Genotypes A2 and B isolates (DH and GS) and comparative analysis with the genomes of Genotypes A1 and E (WB and Pig).</title>
        <authorList>
            <person name="Adam R."/>
            <person name="Dahlstrom E."/>
            <person name="Martens C."/>
            <person name="Bruno D."/>
            <person name="Barbian K."/>
            <person name="Porcella S.F."/>
            <person name="Nash T."/>
        </authorList>
    </citation>
    <scope>NUCLEOTIDE SEQUENCE</scope>
    <source>
        <strain evidence="3">DH</strain>
    </source>
</reference>
<feature type="region of interest" description="Disordered" evidence="1">
    <location>
        <begin position="1"/>
        <end position="51"/>
    </location>
</feature>
<dbReference type="VEuPathDB" id="GiardiaDB:DHA2_153487"/>
<gene>
    <name evidence="2" type="ORF">DHA2_153487</name>
</gene>
<comment type="caution">
    <text evidence="2">The sequence shown here is derived from an EMBL/GenBank/DDBJ whole genome shotgun (WGS) entry which is preliminary data.</text>
</comment>
<dbReference type="AlphaFoldDB" id="V6TAL7"/>
<evidence type="ECO:0000256" key="1">
    <source>
        <dbReference type="SAM" id="MobiDB-lite"/>
    </source>
</evidence>
<dbReference type="EMBL" id="AHGT01000063">
    <property type="protein sequence ID" value="ESU35933.1"/>
    <property type="molecule type" value="Genomic_DNA"/>
</dbReference>
<keyword evidence="2" id="KW-0548">Nucleotidyltransferase</keyword>
<feature type="compositionally biased region" description="Polar residues" evidence="1">
    <location>
        <begin position="1"/>
        <end position="12"/>
    </location>
</feature>
<protein>
    <submittedName>
        <fullName evidence="2">Reverse transcriptase</fullName>
    </submittedName>
</protein>
<sequence length="129" mass="14301">MVSLDIRTSQQHPPGGDPAWPRSGECTPPPHSEELHRGLLPTTTRSPPGIAPARRSAEALSMLRYCVGQNMLIKKLKERYPRHVAYTDGILIFHSDNSDATEIITEAARLAKHYGLMINSNKCKSTQRG</sequence>
<dbReference type="GO" id="GO:0003964">
    <property type="term" value="F:RNA-directed DNA polymerase activity"/>
    <property type="evidence" value="ECO:0007669"/>
    <property type="project" value="UniProtKB-KW"/>
</dbReference>
<proteinExistence type="predicted"/>
<organism evidence="2 3">
    <name type="scientific">Giardia intestinalis</name>
    <name type="common">Giardia lamblia</name>
    <dbReference type="NCBI Taxonomy" id="5741"/>
    <lineage>
        <taxon>Eukaryota</taxon>
        <taxon>Metamonada</taxon>
        <taxon>Diplomonadida</taxon>
        <taxon>Hexamitidae</taxon>
        <taxon>Giardiinae</taxon>
        <taxon>Giardia</taxon>
    </lineage>
</organism>
<reference evidence="2 3" key="2">
    <citation type="journal article" date="2013" name="Genome Biol. Evol.">
        <title>Genome sequencing of Giardia lamblia genotypes A2 and B isolates (DH and GS) and comparative analysis with the genomes of genotypes A1 and E (WB and Pig).</title>
        <authorList>
            <person name="Adam R.D."/>
            <person name="Dahlstrom E.W."/>
            <person name="Martens C.A."/>
            <person name="Bruno D.P."/>
            <person name="Barbian K.D."/>
            <person name="Ricklefs S.M."/>
            <person name="Hernandez M.M."/>
            <person name="Narla N.P."/>
            <person name="Patel R.B."/>
            <person name="Porcella S.F."/>
            <person name="Nash T.E."/>
        </authorList>
    </citation>
    <scope>NUCLEOTIDE SEQUENCE [LARGE SCALE GENOMIC DNA]</scope>
    <source>
        <strain evidence="2 3">DH</strain>
    </source>
</reference>
<name>V6TAL7_GIAIN</name>
<keyword evidence="2" id="KW-0695">RNA-directed DNA polymerase</keyword>
<evidence type="ECO:0000313" key="2">
    <source>
        <dbReference type="EMBL" id="ESU35933.1"/>
    </source>
</evidence>
<evidence type="ECO:0000313" key="3">
    <source>
        <dbReference type="Proteomes" id="UP000018320"/>
    </source>
</evidence>